<organism evidence="3 4">
    <name type="scientific">Varroa destructor</name>
    <name type="common">Honeybee mite</name>
    <dbReference type="NCBI Taxonomy" id="109461"/>
    <lineage>
        <taxon>Eukaryota</taxon>
        <taxon>Metazoa</taxon>
        <taxon>Ecdysozoa</taxon>
        <taxon>Arthropoda</taxon>
        <taxon>Chelicerata</taxon>
        <taxon>Arachnida</taxon>
        <taxon>Acari</taxon>
        <taxon>Parasitiformes</taxon>
        <taxon>Mesostigmata</taxon>
        <taxon>Gamasina</taxon>
        <taxon>Dermanyssoidea</taxon>
        <taxon>Varroidae</taxon>
        <taxon>Varroa</taxon>
    </lineage>
</organism>
<dbReference type="RefSeq" id="XP_022649755.1">
    <property type="nucleotide sequence ID" value="XM_022794020.1"/>
</dbReference>
<evidence type="ECO:0000313" key="4">
    <source>
        <dbReference type="Proteomes" id="UP000594260"/>
    </source>
</evidence>
<proteinExistence type="predicted"/>
<evidence type="ECO:0000256" key="2">
    <source>
        <dbReference type="SAM" id="MobiDB-lite"/>
    </source>
</evidence>
<keyword evidence="1" id="KW-0175">Coiled coil</keyword>
<feature type="region of interest" description="Disordered" evidence="2">
    <location>
        <begin position="423"/>
        <end position="493"/>
    </location>
</feature>
<dbReference type="OrthoDB" id="6534107at2759"/>
<feature type="coiled-coil region" evidence="1">
    <location>
        <begin position="104"/>
        <end position="219"/>
    </location>
</feature>
<dbReference type="EnsemblMetazoa" id="XM_022794020">
    <property type="protein sequence ID" value="XP_022649755"/>
    <property type="gene ID" value="LOC111245538"/>
</dbReference>
<name>A0A7M7JBV6_VARDE</name>
<sequence length="493" mass="57147">MDSQKPAVKMEVNAEVEVLMTSTPKPPEAAGASQSDNNDTQVSVNLGNQPGVSIVPKNTDFGFVADSVAMDESTENSEIVKDRAEFKNQFTSLNNRFVAYVHKVKTIDKKLEESEKVRKDIEEQMSQLRTETTQQVNMLRNEIEWHVKQAVQADETITQLQKTIEESKLENRALRTDLEQKRQRETSLERTLVSERNTIRALREENNKLREQRKKDEKDRVDLCSQVTRLKVDVATLHERVKITNFERTMLESKIVEVDKKLQFSAEDVDKKVATERNRLEKLGFEKLEEYRSKHQADMERLKKEHNKKMQDTLLTYVSAEEHARLETRHQQALKRAQDVETILAERQELIKRLRAEIEDVKAIKNKECAAERRRRDRLNKRLIVQKQSYDDIRQELETYRQLIDSLDLDTETLANTPLGAKRPRISIDAPSRLNETYSKSKVSESPSASLRARQMLVRRALTPKKAPRRRTSAAGPSNENDNEDIKPDCKVM</sequence>
<dbReference type="AlphaFoldDB" id="A0A7M7JBV6"/>
<dbReference type="EnsemblMetazoa" id="XM_022794022">
    <property type="protein sequence ID" value="XP_022649757"/>
    <property type="gene ID" value="LOC111245538"/>
</dbReference>
<protein>
    <submittedName>
        <fullName evidence="3">Uncharacterized protein</fullName>
    </submittedName>
</protein>
<accession>A0A7M7JBV6</accession>
<dbReference type="KEGG" id="vde:111245538"/>
<dbReference type="RefSeq" id="XP_022649757.1">
    <property type="nucleotide sequence ID" value="XM_022794022.1"/>
</dbReference>
<evidence type="ECO:0000313" key="3">
    <source>
        <dbReference type="EnsemblMetazoa" id="XP_022649757"/>
    </source>
</evidence>
<feature type="region of interest" description="Disordered" evidence="2">
    <location>
        <begin position="18"/>
        <end position="51"/>
    </location>
</feature>
<dbReference type="Proteomes" id="UP000594260">
    <property type="component" value="Unplaced"/>
</dbReference>
<feature type="compositionally biased region" description="Low complexity" evidence="2">
    <location>
        <begin position="440"/>
        <end position="450"/>
    </location>
</feature>
<evidence type="ECO:0000256" key="1">
    <source>
        <dbReference type="SAM" id="Coils"/>
    </source>
</evidence>
<dbReference type="OMA" id="RNEIEWH"/>
<feature type="coiled-coil region" evidence="1">
    <location>
        <begin position="337"/>
        <end position="410"/>
    </location>
</feature>
<keyword evidence="4" id="KW-1185">Reference proteome</keyword>
<dbReference type="EnsemblMetazoa" id="XM_022794021">
    <property type="protein sequence ID" value="XP_022649756"/>
    <property type="gene ID" value="LOC111245538"/>
</dbReference>
<feature type="compositionally biased region" description="Basic residues" evidence="2">
    <location>
        <begin position="462"/>
        <end position="472"/>
    </location>
</feature>
<dbReference type="RefSeq" id="XP_022649756.1">
    <property type="nucleotide sequence ID" value="XM_022794021.1"/>
</dbReference>
<dbReference type="InParanoid" id="A0A7M7JBV6"/>
<feature type="compositionally biased region" description="Polar residues" evidence="2">
    <location>
        <begin position="32"/>
        <end position="51"/>
    </location>
</feature>
<feature type="compositionally biased region" description="Basic and acidic residues" evidence="2">
    <location>
        <begin position="484"/>
        <end position="493"/>
    </location>
</feature>
<reference evidence="3" key="1">
    <citation type="submission" date="2021-01" db="UniProtKB">
        <authorList>
            <consortium name="EnsemblMetazoa"/>
        </authorList>
    </citation>
    <scope>IDENTIFICATION</scope>
</reference>
<dbReference type="GeneID" id="111245538"/>
<feature type="coiled-coil region" evidence="1">
    <location>
        <begin position="285"/>
        <end position="312"/>
    </location>
</feature>